<organism evidence="3">
    <name type="scientific">Mesorhizobium sp. WSM2240</name>
    <dbReference type="NCBI Taxonomy" id="3228851"/>
    <lineage>
        <taxon>Bacteria</taxon>
        <taxon>Pseudomonadati</taxon>
        <taxon>Pseudomonadota</taxon>
        <taxon>Alphaproteobacteria</taxon>
        <taxon>Hyphomicrobiales</taxon>
        <taxon>Phyllobacteriaceae</taxon>
        <taxon>Mesorhizobium</taxon>
    </lineage>
</organism>
<proteinExistence type="predicted"/>
<feature type="compositionally biased region" description="Polar residues" evidence="1">
    <location>
        <begin position="81"/>
        <end position="93"/>
    </location>
</feature>
<reference evidence="3" key="1">
    <citation type="submission" date="2024-06" db="EMBL/GenBank/DDBJ databases">
        <title>Mesorhizobium karijinii sp. nov., a symbiont of the iconic Swainsona formosa from arid Australia.</title>
        <authorList>
            <person name="Hill Y.J."/>
            <person name="Watkin E.L.J."/>
            <person name="O'Hara G.W."/>
            <person name="Terpolilli J."/>
            <person name="Tye M.L."/>
            <person name="Kohlmeier M.G."/>
        </authorList>
    </citation>
    <scope>NUCLEOTIDE SEQUENCE</scope>
    <source>
        <strain evidence="3">WSM2240</strain>
    </source>
</reference>
<gene>
    <name evidence="3" type="ORF">ABVK50_14840</name>
</gene>
<protein>
    <submittedName>
        <fullName evidence="3">Uncharacterized protein</fullName>
    </submittedName>
</protein>
<evidence type="ECO:0000313" key="3">
    <source>
        <dbReference type="EMBL" id="XCG46601.1"/>
    </source>
</evidence>
<dbReference type="RefSeq" id="WP_353640831.1">
    <property type="nucleotide sequence ID" value="NZ_CP159253.1"/>
</dbReference>
<feature type="transmembrane region" description="Helical" evidence="2">
    <location>
        <begin position="12"/>
        <end position="32"/>
    </location>
</feature>
<keyword evidence="2" id="KW-1133">Transmembrane helix</keyword>
<sequence length="93" mass="9971">MDYYASWIGYRSPFGAVFDILFAAASTSAFIQPQSLFTRRLMRFPPIAALACLVLLAACATPAPVAQGDAPPEPVPAGITPLTQEQDEQLLSQ</sequence>
<feature type="region of interest" description="Disordered" evidence="1">
    <location>
        <begin position="66"/>
        <end position="93"/>
    </location>
</feature>
<evidence type="ECO:0000256" key="1">
    <source>
        <dbReference type="SAM" id="MobiDB-lite"/>
    </source>
</evidence>
<accession>A0AAU8CK05</accession>
<keyword evidence="2" id="KW-0812">Transmembrane</keyword>
<dbReference type="AlphaFoldDB" id="A0AAU8CK05"/>
<keyword evidence="2" id="KW-0472">Membrane</keyword>
<dbReference type="EMBL" id="CP159253">
    <property type="protein sequence ID" value="XCG46601.1"/>
    <property type="molecule type" value="Genomic_DNA"/>
</dbReference>
<evidence type="ECO:0000256" key="2">
    <source>
        <dbReference type="SAM" id="Phobius"/>
    </source>
</evidence>
<feature type="transmembrane region" description="Helical" evidence="2">
    <location>
        <begin position="44"/>
        <end position="65"/>
    </location>
</feature>
<name>A0AAU8CK05_9HYPH</name>